<dbReference type="InterPro" id="IPR036322">
    <property type="entry name" value="WD40_repeat_dom_sf"/>
</dbReference>
<gene>
    <name evidence="7" type="ORF">Ae201684_014590</name>
</gene>
<evidence type="ECO:0000256" key="4">
    <source>
        <dbReference type="ARBA" id="ARBA00022737"/>
    </source>
</evidence>
<evidence type="ECO:0000256" key="2">
    <source>
        <dbReference type="ARBA" id="ARBA00022490"/>
    </source>
</evidence>
<evidence type="ECO:0008006" key="9">
    <source>
        <dbReference type="Google" id="ProtNLM"/>
    </source>
</evidence>
<comment type="caution">
    <text evidence="7">The sequence shown here is derived from an EMBL/GenBank/DDBJ whole genome shotgun (WGS) entry which is preliminary data.</text>
</comment>
<dbReference type="GO" id="GO:0042073">
    <property type="term" value="P:intraciliary transport"/>
    <property type="evidence" value="ECO:0007669"/>
    <property type="project" value="TreeGrafter"/>
</dbReference>
<reference evidence="7 8" key="1">
    <citation type="submission" date="2019-07" db="EMBL/GenBank/DDBJ databases">
        <title>Genomics analysis of Aphanomyces spp. identifies a new class of oomycete effector associated with host adaptation.</title>
        <authorList>
            <person name="Gaulin E."/>
        </authorList>
    </citation>
    <scope>NUCLEOTIDE SEQUENCE [LARGE SCALE GENOMIC DNA]</scope>
    <source>
        <strain evidence="7 8">ATCC 201684</strain>
    </source>
</reference>
<evidence type="ECO:0000256" key="1">
    <source>
        <dbReference type="ARBA" id="ARBA00004496"/>
    </source>
</evidence>
<keyword evidence="4" id="KW-0677">Repeat</keyword>
<protein>
    <recommendedName>
        <fullName evidence="9">Anaphase-promoting complex subunit 4 WD40 domain-containing protein</fullName>
    </recommendedName>
</protein>
<dbReference type="GO" id="GO:0045504">
    <property type="term" value="F:dynein heavy chain binding"/>
    <property type="evidence" value="ECO:0007669"/>
    <property type="project" value="TreeGrafter"/>
</dbReference>
<dbReference type="InterPro" id="IPR001680">
    <property type="entry name" value="WD40_rpt"/>
</dbReference>
<keyword evidence="2" id="KW-0963">Cytoplasm</keyword>
<dbReference type="InterPro" id="IPR015943">
    <property type="entry name" value="WD40/YVTN_repeat-like_dom_sf"/>
</dbReference>
<dbReference type="GO" id="GO:0097014">
    <property type="term" value="C:ciliary plasm"/>
    <property type="evidence" value="ECO:0007669"/>
    <property type="project" value="TreeGrafter"/>
</dbReference>
<dbReference type="SUPFAM" id="SSF50978">
    <property type="entry name" value="WD40 repeat-like"/>
    <property type="match status" value="1"/>
</dbReference>
<evidence type="ECO:0000313" key="8">
    <source>
        <dbReference type="Proteomes" id="UP000481153"/>
    </source>
</evidence>
<dbReference type="VEuPathDB" id="FungiDB:AeMF1_011068"/>
<dbReference type="Proteomes" id="UP000481153">
    <property type="component" value="Unassembled WGS sequence"/>
</dbReference>
<dbReference type="PANTHER" id="PTHR12442">
    <property type="entry name" value="DYNEIN INTERMEDIATE CHAIN"/>
    <property type="match status" value="1"/>
</dbReference>
<evidence type="ECO:0000256" key="6">
    <source>
        <dbReference type="SAM" id="MobiDB-lite"/>
    </source>
</evidence>
<dbReference type="GO" id="GO:0045503">
    <property type="term" value="F:dynein light chain binding"/>
    <property type="evidence" value="ECO:0007669"/>
    <property type="project" value="TreeGrafter"/>
</dbReference>
<evidence type="ECO:0000256" key="5">
    <source>
        <dbReference type="PROSITE-ProRule" id="PRU00221"/>
    </source>
</evidence>
<dbReference type="EMBL" id="VJMJ01000198">
    <property type="protein sequence ID" value="KAF0727330.1"/>
    <property type="molecule type" value="Genomic_DNA"/>
</dbReference>
<accession>A0A6G0WJB3</accession>
<comment type="subcellular location">
    <subcellularLocation>
        <location evidence="1">Cytoplasm</location>
    </subcellularLocation>
</comment>
<name>A0A6G0WJB3_9STRA</name>
<dbReference type="PROSITE" id="PS50082">
    <property type="entry name" value="WD_REPEATS_2"/>
    <property type="match status" value="1"/>
</dbReference>
<evidence type="ECO:0000256" key="3">
    <source>
        <dbReference type="ARBA" id="ARBA00022574"/>
    </source>
</evidence>
<dbReference type="Pfam" id="PF00400">
    <property type="entry name" value="WD40"/>
    <property type="match status" value="2"/>
</dbReference>
<dbReference type="AlphaFoldDB" id="A0A6G0WJB3"/>
<proteinExistence type="predicted"/>
<feature type="region of interest" description="Disordered" evidence="6">
    <location>
        <begin position="1"/>
        <end position="22"/>
    </location>
</feature>
<dbReference type="Gene3D" id="2.130.10.10">
    <property type="entry name" value="YVTN repeat-like/Quinoprotein amine dehydrogenase"/>
    <property type="match status" value="2"/>
</dbReference>
<feature type="repeat" description="WD" evidence="5">
    <location>
        <begin position="326"/>
        <end position="359"/>
    </location>
</feature>
<evidence type="ECO:0000313" key="7">
    <source>
        <dbReference type="EMBL" id="KAF0727330.1"/>
    </source>
</evidence>
<dbReference type="SMART" id="SM00320">
    <property type="entry name" value="WD40"/>
    <property type="match status" value="5"/>
</dbReference>
<keyword evidence="3 5" id="KW-0853">WD repeat</keyword>
<dbReference type="GO" id="GO:0005868">
    <property type="term" value="C:cytoplasmic dynein complex"/>
    <property type="evidence" value="ECO:0007669"/>
    <property type="project" value="TreeGrafter"/>
</dbReference>
<organism evidence="7 8">
    <name type="scientific">Aphanomyces euteiches</name>
    <dbReference type="NCBI Taxonomy" id="100861"/>
    <lineage>
        <taxon>Eukaryota</taxon>
        <taxon>Sar</taxon>
        <taxon>Stramenopiles</taxon>
        <taxon>Oomycota</taxon>
        <taxon>Saprolegniomycetes</taxon>
        <taxon>Saprolegniales</taxon>
        <taxon>Verrucalvaceae</taxon>
        <taxon>Aphanomyces</taxon>
    </lineage>
</organism>
<dbReference type="InterPro" id="IPR050687">
    <property type="entry name" value="Dynein_IC"/>
</dbReference>
<keyword evidence="8" id="KW-1185">Reference proteome</keyword>
<dbReference type="PANTHER" id="PTHR12442:SF26">
    <property type="entry name" value="CYTOPLASMIC DYNEIN 2 INTERMEDIATE CHAIN 2"/>
    <property type="match status" value="1"/>
</dbReference>
<sequence length="480" mass="53170">MLNEMDKPPQDSAFHEFEQEQDNEEKGVNKVHTLVFDFFSHFNQAHDGKQGVQSGLKLQCTGVSWNATGSVLAVSYGRFDHSGWCNYRSALCLWNIFSSDFNASKPSMVLETSSGLMCVAHHPTNPAMVAAGSFNGELLVWNTALEESLVATSGIGDYFHREPITKLAWVYDAQSREYHIASVSGDGKILVWQLKDKLSYPVEGFLLSSKSKPTKVKGGKGIIIGGVALAFRPNDRTNRSFIAGSEGGAISRCFSSQAPKASFKGEIKWSNNALRLVSSSPTPTDVRRHVEAYCKEKKLREVRVATVFDAKPDVFSLYSSALDFSFEPHGGPVYDIQYSPFHPSLFLTASSDGTVRLYNYLQKTPILCFEVGINYLYSLAWSKSRPLVFAVASEDGNAYVYDLKQSRLHPVATLQVDVKQQRTSTAAAVYALDFNPRQRNFVACGNSQGFAQVWKLSWNLSNIQSDELSLLGQLSDLRAN</sequence>